<organism evidence="2 3">
    <name type="scientific">Mesotoga infera</name>
    <dbReference type="NCBI Taxonomy" id="1236046"/>
    <lineage>
        <taxon>Bacteria</taxon>
        <taxon>Thermotogati</taxon>
        <taxon>Thermotogota</taxon>
        <taxon>Thermotogae</taxon>
        <taxon>Kosmotogales</taxon>
        <taxon>Kosmotogaceae</taxon>
        <taxon>Mesotoga</taxon>
    </lineage>
</organism>
<sequence>MRNLEEMLKTLDRDLVLTETVIHENRIELHTKMAREEAICPYCGAKSRSVHKIYIKTIADLPVQDKEVRIVLQRRVFFCKNPECAKSQFAERYSFVEDYGRRTKRLNERIIELAANMSALKAEGVVSNGLVEISDDTILRMLKKTAVK</sequence>
<evidence type="ECO:0000259" key="1">
    <source>
        <dbReference type="Pfam" id="PF14690"/>
    </source>
</evidence>
<gene>
    <name evidence="2" type="ORF">MESINF_1124</name>
</gene>
<dbReference type="RefSeq" id="WP_231936877.1">
    <property type="nucleotide sequence ID" value="NZ_LS974202.1"/>
</dbReference>
<feature type="domain" description="Transposase IS204/IS1001/IS1096/IS1165 zinc-finger" evidence="1">
    <location>
        <begin position="38"/>
        <end position="81"/>
    </location>
</feature>
<dbReference type="EMBL" id="LS974202">
    <property type="protein sequence ID" value="SSC12568.1"/>
    <property type="molecule type" value="Genomic_DNA"/>
</dbReference>
<proteinExistence type="predicted"/>
<accession>A0A7Z7LEL8</accession>
<name>A0A7Z7LEL8_9BACT</name>
<dbReference type="PANTHER" id="PTHR33498:SF1">
    <property type="entry name" value="TRANSPOSASE FOR INSERTION SEQUENCE ELEMENT IS1557"/>
    <property type="match status" value="1"/>
</dbReference>
<reference evidence="2 3" key="1">
    <citation type="submission" date="2017-01" db="EMBL/GenBank/DDBJ databases">
        <authorList>
            <person name="Erauso G."/>
        </authorList>
    </citation>
    <scope>NUCLEOTIDE SEQUENCE [LARGE SCALE GENOMIC DNA]</scope>
    <source>
        <strain evidence="2">MESINF1</strain>
    </source>
</reference>
<dbReference type="InterPro" id="IPR029261">
    <property type="entry name" value="Transposase_Znf"/>
</dbReference>
<dbReference type="InterPro" id="IPR047951">
    <property type="entry name" value="Transpos_ISL3"/>
</dbReference>
<protein>
    <submittedName>
        <fullName evidence="2">Transposase</fullName>
    </submittedName>
</protein>
<dbReference type="AlphaFoldDB" id="A0A7Z7LEL8"/>
<dbReference type="Pfam" id="PF14690">
    <property type="entry name" value="Zn_ribbon_ISL3"/>
    <property type="match status" value="1"/>
</dbReference>
<evidence type="ECO:0000313" key="2">
    <source>
        <dbReference type="EMBL" id="SSC12568.1"/>
    </source>
</evidence>
<dbReference type="PANTHER" id="PTHR33498">
    <property type="entry name" value="TRANSPOSASE FOR INSERTION SEQUENCE ELEMENT IS1557"/>
    <property type="match status" value="1"/>
</dbReference>
<dbReference type="KEGG" id="minf:MESINF_1124"/>
<evidence type="ECO:0000313" key="3">
    <source>
        <dbReference type="Proteomes" id="UP000250796"/>
    </source>
</evidence>
<keyword evidence="3" id="KW-1185">Reference proteome</keyword>
<dbReference type="Proteomes" id="UP000250796">
    <property type="component" value="Chromosome MESINF"/>
</dbReference>